<keyword evidence="6" id="KW-1278">Translocase</keyword>
<evidence type="ECO:0000256" key="7">
    <source>
        <dbReference type="ARBA" id="ARBA00023136"/>
    </source>
</evidence>
<dbReference type="InterPro" id="IPR050763">
    <property type="entry name" value="ABC_transporter_ATP-binding"/>
</dbReference>
<keyword evidence="13" id="KW-1185">Reference proteome</keyword>
<dbReference type="PANTHER" id="PTHR42711">
    <property type="entry name" value="ABC TRANSPORTER ATP-BINDING PROTEIN"/>
    <property type="match status" value="1"/>
</dbReference>
<evidence type="ECO:0000256" key="2">
    <source>
        <dbReference type="ARBA" id="ARBA00022448"/>
    </source>
</evidence>
<feature type="region of interest" description="Disordered" evidence="10">
    <location>
        <begin position="327"/>
        <end position="366"/>
    </location>
</feature>
<dbReference type="SMART" id="SM00382">
    <property type="entry name" value="AAA"/>
    <property type="match status" value="1"/>
</dbReference>
<dbReference type="NCBIfam" id="TIGR01188">
    <property type="entry name" value="drrA"/>
    <property type="match status" value="1"/>
</dbReference>
<dbReference type="InterPro" id="IPR027417">
    <property type="entry name" value="P-loop_NTPase"/>
</dbReference>
<dbReference type="InterPro" id="IPR017871">
    <property type="entry name" value="ABC_transporter-like_CS"/>
</dbReference>
<dbReference type="RefSeq" id="WP_005178034.1">
    <property type="nucleotide sequence ID" value="NZ_BANR01000023.1"/>
</dbReference>
<evidence type="ECO:0000256" key="3">
    <source>
        <dbReference type="ARBA" id="ARBA00022475"/>
    </source>
</evidence>
<dbReference type="Proteomes" id="UP000010988">
    <property type="component" value="Unassembled WGS sequence"/>
</dbReference>
<keyword evidence="2" id="KW-0813">Transport</keyword>
<evidence type="ECO:0000256" key="9">
    <source>
        <dbReference type="ARBA" id="ARBA00049985"/>
    </source>
</evidence>
<comment type="similarity">
    <text evidence="9">Belongs to the ABC transporter superfamily. Drug exporter-1 (DrugE1) (TC 3.A.1.105) family.</text>
</comment>
<dbReference type="InterPro" id="IPR003439">
    <property type="entry name" value="ABC_transporter-like_ATP-bd"/>
</dbReference>
<protein>
    <submittedName>
        <fullName evidence="12">Putative ABC transporter ATP-binding protein</fullName>
    </submittedName>
</protein>
<dbReference type="Gene3D" id="3.40.50.300">
    <property type="entry name" value="P-loop containing nucleotide triphosphate hydrolases"/>
    <property type="match status" value="1"/>
</dbReference>
<dbReference type="GO" id="GO:1900753">
    <property type="term" value="P:doxorubicin transport"/>
    <property type="evidence" value="ECO:0007669"/>
    <property type="project" value="InterPro"/>
</dbReference>
<keyword evidence="8" id="KW-0046">Antibiotic resistance</keyword>
<dbReference type="FunFam" id="3.40.50.300:FF:000589">
    <property type="entry name" value="ABC transporter, ATP-binding subunit"/>
    <property type="match status" value="1"/>
</dbReference>
<proteinExistence type="inferred from homology"/>
<keyword evidence="7" id="KW-0472">Membrane</keyword>
<dbReference type="SUPFAM" id="SSF52540">
    <property type="entry name" value="P-loop containing nucleoside triphosphate hydrolases"/>
    <property type="match status" value="1"/>
</dbReference>
<dbReference type="EMBL" id="BANR01000023">
    <property type="protein sequence ID" value="GAC50362.1"/>
    <property type="molecule type" value="Genomic_DNA"/>
</dbReference>
<evidence type="ECO:0000256" key="8">
    <source>
        <dbReference type="ARBA" id="ARBA00023251"/>
    </source>
</evidence>
<dbReference type="GO" id="GO:0055085">
    <property type="term" value="P:transmembrane transport"/>
    <property type="evidence" value="ECO:0007669"/>
    <property type="project" value="UniProtKB-ARBA"/>
</dbReference>
<accession>L7KQX4</accession>
<keyword evidence="3" id="KW-1003">Cell membrane</keyword>
<dbReference type="GO" id="GO:0043215">
    <property type="term" value="P:daunorubicin transport"/>
    <property type="evidence" value="ECO:0007669"/>
    <property type="project" value="InterPro"/>
</dbReference>
<dbReference type="PANTHER" id="PTHR42711:SF19">
    <property type="entry name" value="DOXORUBICIN RESISTANCE ATP-BINDING PROTEIN DRRA"/>
    <property type="match status" value="1"/>
</dbReference>
<comment type="caution">
    <text evidence="12">The sequence shown here is derived from an EMBL/GenBank/DDBJ whole genome shotgun (WGS) entry which is preliminary data.</text>
</comment>
<dbReference type="InterPro" id="IPR003593">
    <property type="entry name" value="AAA+_ATPase"/>
</dbReference>
<evidence type="ECO:0000256" key="5">
    <source>
        <dbReference type="ARBA" id="ARBA00022840"/>
    </source>
</evidence>
<dbReference type="PROSITE" id="PS00211">
    <property type="entry name" value="ABC_TRANSPORTER_1"/>
    <property type="match status" value="1"/>
</dbReference>
<keyword evidence="5 12" id="KW-0067">ATP-binding</keyword>
<feature type="domain" description="ABC transporter" evidence="11">
    <location>
        <begin position="24"/>
        <end position="254"/>
    </location>
</feature>
<dbReference type="GO" id="GO:0005524">
    <property type="term" value="F:ATP binding"/>
    <property type="evidence" value="ECO:0007669"/>
    <property type="project" value="UniProtKB-KW"/>
</dbReference>
<evidence type="ECO:0000313" key="13">
    <source>
        <dbReference type="Proteomes" id="UP000010988"/>
    </source>
</evidence>
<evidence type="ECO:0000313" key="12">
    <source>
        <dbReference type="EMBL" id="GAC50362.1"/>
    </source>
</evidence>
<dbReference type="InterPro" id="IPR005894">
    <property type="entry name" value="DrrA"/>
</dbReference>
<dbReference type="GO" id="GO:0046677">
    <property type="term" value="P:response to antibiotic"/>
    <property type="evidence" value="ECO:0007669"/>
    <property type="project" value="UniProtKB-KW"/>
</dbReference>
<keyword evidence="4" id="KW-0547">Nucleotide-binding</keyword>
<feature type="compositionally biased region" description="Polar residues" evidence="10">
    <location>
        <begin position="342"/>
        <end position="360"/>
    </location>
</feature>
<name>L7KQX4_9ACTN</name>
<dbReference type="GO" id="GO:0016887">
    <property type="term" value="F:ATP hydrolysis activity"/>
    <property type="evidence" value="ECO:0007669"/>
    <property type="project" value="InterPro"/>
</dbReference>
<dbReference type="STRING" id="1220583.GOACH_23_00720"/>
<gene>
    <name evidence="12" type="ORF">GOACH_23_00720</name>
</gene>
<reference evidence="12 13" key="1">
    <citation type="submission" date="2012-12" db="EMBL/GenBank/DDBJ databases">
        <title>Whole genome shotgun sequence of Gordonia aichiensis NBRC 108223.</title>
        <authorList>
            <person name="Isaki-Nakamura S."/>
            <person name="Hosoyama A."/>
            <person name="Tsuchikane K."/>
            <person name="Ando Y."/>
            <person name="Baba S."/>
            <person name="Ohji S."/>
            <person name="Hamada M."/>
            <person name="Tamura T."/>
            <person name="Yamazoe A."/>
            <person name="Yamazaki S."/>
            <person name="Fujita N."/>
        </authorList>
    </citation>
    <scope>NUCLEOTIDE SEQUENCE [LARGE SCALE GENOMIC DNA]</scope>
    <source>
        <strain evidence="12 13">NBRC 108223</strain>
    </source>
</reference>
<sequence length="366" mass="38773">MSQPAPPTTAGPIPEPHAVPDTAVEATHLVKRFDEFTAVDDVSFSVPTGTVLGLLGPNGAGKTTIVRMMTTLSLPTSGTARIAGFDVRTDPEMVRRNMGLTGQAATVDEILTGRENLRMVGGLYGITRKALSARTDELLDQFSLTDAADKQVRAYSGGMRRRLDLAVSLLAAPPVLFLDEPTTGLDPRSRAELWEVLRRLVAGGTTLVLTTQYLEEADQLADNIVVIDKGRVIAEGTPLQLKERAGAASVVITVSDAASLPAAQDLLRRNGGEVFVDDTARTLRSSASGLTDLTRIAGWFDESGITVDDIGLARPSLDDVFLSLTGHRAEATAEDPDPEPATTENPGTDPPSTDIPSTHAPSGDNR</sequence>
<evidence type="ECO:0000259" key="11">
    <source>
        <dbReference type="PROSITE" id="PS50893"/>
    </source>
</evidence>
<dbReference type="eggNOG" id="COG1131">
    <property type="taxonomic scope" value="Bacteria"/>
</dbReference>
<evidence type="ECO:0000256" key="1">
    <source>
        <dbReference type="ARBA" id="ARBA00004413"/>
    </source>
</evidence>
<dbReference type="GO" id="GO:0005886">
    <property type="term" value="C:plasma membrane"/>
    <property type="evidence" value="ECO:0007669"/>
    <property type="project" value="UniProtKB-SubCell"/>
</dbReference>
<dbReference type="AlphaFoldDB" id="L7KQX4"/>
<evidence type="ECO:0000256" key="10">
    <source>
        <dbReference type="SAM" id="MobiDB-lite"/>
    </source>
</evidence>
<comment type="subcellular location">
    <subcellularLocation>
        <location evidence="1">Cell membrane</location>
        <topology evidence="1">Peripheral membrane protein</topology>
        <orientation evidence="1">Cytoplasmic side</orientation>
    </subcellularLocation>
</comment>
<dbReference type="PROSITE" id="PS50893">
    <property type="entry name" value="ABC_TRANSPORTER_2"/>
    <property type="match status" value="1"/>
</dbReference>
<evidence type="ECO:0000256" key="4">
    <source>
        <dbReference type="ARBA" id="ARBA00022741"/>
    </source>
</evidence>
<evidence type="ECO:0000256" key="6">
    <source>
        <dbReference type="ARBA" id="ARBA00022967"/>
    </source>
</evidence>
<organism evidence="12 13">
    <name type="scientific">Gordonia aichiensis NBRC 108223</name>
    <dbReference type="NCBI Taxonomy" id="1220583"/>
    <lineage>
        <taxon>Bacteria</taxon>
        <taxon>Bacillati</taxon>
        <taxon>Actinomycetota</taxon>
        <taxon>Actinomycetes</taxon>
        <taxon>Mycobacteriales</taxon>
        <taxon>Gordoniaceae</taxon>
        <taxon>Gordonia</taxon>
    </lineage>
</organism>
<dbReference type="Pfam" id="PF00005">
    <property type="entry name" value="ABC_tran"/>
    <property type="match status" value="1"/>
</dbReference>